<dbReference type="EMBL" id="LQOV01000003">
    <property type="protein sequence ID" value="ORV57350.1"/>
    <property type="molecule type" value="Genomic_DNA"/>
</dbReference>
<keyword evidence="4" id="KW-1185">Reference proteome</keyword>
<evidence type="ECO:0000313" key="4">
    <source>
        <dbReference type="Proteomes" id="UP000193010"/>
    </source>
</evidence>
<feature type="active site" description="Proton acceptor" evidence="2">
    <location>
        <position position="62"/>
    </location>
</feature>
<comment type="similarity">
    <text evidence="1">Belongs to the dTDP-4-dehydrorhamnose 3,5-epimerase family.</text>
</comment>
<dbReference type="Gene3D" id="2.60.120.10">
    <property type="entry name" value="Jelly Rolls"/>
    <property type="match status" value="1"/>
</dbReference>
<evidence type="ECO:0000256" key="1">
    <source>
        <dbReference type="ARBA" id="ARBA00010154"/>
    </source>
</evidence>
<gene>
    <name evidence="3" type="ORF">AWC05_08730</name>
</gene>
<dbReference type="OrthoDB" id="9800680at2"/>
<name>A0A1X1UKG0_MYCFL</name>
<dbReference type="GO" id="GO:0000271">
    <property type="term" value="P:polysaccharide biosynthetic process"/>
    <property type="evidence" value="ECO:0007669"/>
    <property type="project" value="TreeGrafter"/>
</dbReference>
<protein>
    <submittedName>
        <fullName evidence="3">dTDP-4-dehydrorhamnose 3,5-epimerase</fullName>
    </submittedName>
</protein>
<dbReference type="Proteomes" id="UP000193010">
    <property type="component" value="Unassembled WGS sequence"/>
</dbReference>
<dbReference type="InterPro" id="IPR014710">
    <property type="entry name" value="RmlC-like_jellyroll"/>
</dbReference>
<evidence type="ECO:0000256" key="2">
    <source>
        <dbReference type="PIRSR" id="PIRSR600888-1"/>
    </source>
</evidence>
<dbReference type="GO" id="GO:0019305">
    <property type="term" value="P:dTDP-rhamnose biosynthetic process"/>
    <property type="evidence" value="ECO:0007669"/>
    <property type="project" value="TreeGrafter"/>
</dbReference>
<evidence type="ECO:0000313" key="3">
    <source>
        <dbReference type="EMBL" id="ORV57350.1"/>
    </source>
</evidence>
<dbReference type="GO" id="GO:0008830">
    <property type="term" value="F:dTDP-4-dehydrorhamnose 3,5-epimerase activity"/>
    <property type="evidence" value="ECO:0007669"/>
    <property type="project" value="InterPro"/>
</dbReference>
<dbReference type="PANTHER" id="PTHR21047:SF2">
    <property type="entry name" value="THYMIDINE DIPHOSPHO-4-KETO-RHAMNOSE 3,5-EPIMERASE"/>
    <property type="match status" value="1"/>
</dbReference>
<dbReference type="GO" id="GO:0005829">
    <property type="term" value="C:cytosol"/>
    <property type="evidence" value="ECO:0007669"/>
    <property type="project" value="TreeGrafter"/>
</dbReference>
<sequence length="187" mass="20975">MKYTPTKVAGVTIVDLEPQRDHRGFSSRSFCADEFNRYGLTFKVVQTDVLFNYTRGTVRGLHFQLPPHAESRLVRCTRGAIATAVVDIRPEAQTFGDHMMVELNADNHRALFLPPYVAYGFQTLTANTEVNYQISSHREVADEQGLRWNDAEFGIEWPLPVTVISEEDASWPAYAPRPAPVVSAASC</sequence>
<organism evidence="3 4">
    <name type="scientific">Mycobacterium florentinum</name>
    <dbReference type="NCBI Taxonomy" id="292462"/>
    <lineage>
        <taxon>Bacteria</taxon>
        <taxon>Bacillati</taxon>
        <taxon>Actinomycetota</taxon>
        <taxon>Actinomycetes</taxon>
        <taxon>Mycobacteriales</taxon>
        <taxon>Mycobacteriaceae</taxon>
        <taxon>Mycobacterium</taxon>
        <taxon>Mycobacterium simiae complex</taxon>
    </lineage>
</organism>
<dbReference type="RefSeq" id="WP_085219753.1">
    <property type="nucleotide sequence ID" value="NZ_AP022576.1"/>
</dbReference>
<dbReference type="InterPro" id="IPR011051">
    <property type="entry name" value="RmlC_Cupin_sf"/>
</dbReference>
<comment type="caution">
    <text evidence="3">The sequence shown here is derived from an EMBL/GenBank/DDBJ whole genome shotgun (WGS) entry which is preliminary data.</text>
</comment>
<accession>A0A1X1UKG0</accession>
<dbReference type="InterPro" id="IPR000888">
    <property type="entry name" value="RmlC-like"/>
</dbReference>
<dbReference type="SUPFAM" id="SSF51182">
    <property type="entry name" value="RmlC-like cupins"/>
    <property type="match status" value="1"/>
</dbReference>
<reference evidence="3 4" key="1">
    <citation type="submission" date="2016-01" db="EMBL/GenBank/DDBJ databases">
        <title>The new phylogeny of the genus Mycobacterium.</title>
        <authorList>
            <person name="Tarcisio F."/>
            <person name="Conor M."/>
            <person name="Antonella G."/>
            <person name="Elisabetta G."/>
            <person name="Giulia F.S."/>
            <person name="Sara T."/>
            <person name="Anna F."/>
            <person name="Clotilde B."/>
            <person name="Roberto B."/>
            <person name="Veronica D.S."/>
            <person name="Fabio R."/>
            <person name="Monica P."/>
            <person name="Olivier J."/>
            <person name="Enrico T."/>
            <person name="Nicola S."/>
        </authorList>
    </citation>
    <scope>NUCLEOTIDE SEQUENCE [LARGE SCALE GENOMIC DNA]</scope>
    <source>
        <strain evidence="3 4">DSM 44852</strain>
    </source>
</reference>
<dbReference type="AlphaFoldDB" id="A0A1X1UKG0"/>
<feature type="active site" description="Proton donor" evidence="2">
    <location>
        <position position="132"/>
    </location>
</feature>
<dbReference type="CDD" id="cd00438">
    <property type="entry name" value="cupin_RmlC"/>
    <property type="match status" value="1"/>
</dbReference>
<dbReference type="Pfam" id="PF00908">
    <property type="entry name" value="dTDP_sugar_isom"/>
    <property type="match status" value="1"/>
</dbReference>
<proteinExistence type="inferred from homology"/>
<dbReference type="PANTHER" id="PTHR21047">
    <property type="entry name" value="DTDP-6-DEOXY-D-GLUCOSE-3,5 EPIMERASE"/>
    <property type="match status" value="1"/>
</dbReference>
<dbReference type="STRING" id="292462.AWC05_08730"/>